<reference evidence="2" key="1">
    <citation type="journal article" date="2023" name="G3 (Bethesda)">
        <title>A reference genome for the long-term kleptoplast-retaining sea slug Elysia crispata morphotype clarki.</title>
        <authorList>
            <person name="Eastman K.E."/>
            <person name="Pendleton A.L."/>
            <person name="Shaikh M.A."/>
            <person name="Suttiyut T."/>
            <person name="Ogas R."/>
            <person name="Tomko P."/>
            <person name="Gavelis G."/>
            <person name="Widhalm J.R."/>
            <person name="Wisecaver J.H."/>
        </authorList>
    </citation>
    <scope>NUCLEOTIDE SEQUENCE</scope>
    <source>
        <strain evidence="2">ECLA1</strain>
    </source>
</reference>
<proteinExistence type="predicted"/>
<protein>
    <recommendedName>
        <fullName evidence="1">GST C-terminal domain-containing protein</fullName>
    </recommendedName>
</protein>
<sequence length="540" mass="62513">MSRERFLSILVFFHIADNATFVPFENPHHDPIHKIRPFVDHLNTVFKQLYEPDREVCIDEAMVPFKGRSKFKVYMKDKPTKWGFKLYELCESKSGYVYSLEVYYADKRLSNKPVDVTMRLMQPLLDKGHRLYIDNYYCCPELWGRLKGRATMMVGTCRRNRVGMPADLFEGRQRAGDLDYRRKGQLLATRWFDKREVVNLSSFHLPQLRETQGRFEVKQKPLAVIDYVNFMSGVDHSDQLLSFFPMWRKSQKWWKKPFFHLLTLASIQTNILLNKHRRQHGKRPMNLASVVKDLIVSMVSHIDVEHDADRDNVNLPLARIKNATLFNSAPRQMAPKREEKRPNVNARSALTKQRRLDSPGCSEKINRSRQQLGALLVKLDSALTASRGTRPSKFLGVNIYHNTKRGTSKTSIEFGKVTELKKTMHESVYPKFLALFEKLIKDNQSKTKSEFTVGDKLSIADIIIFEGTENVRQQNAVLLDGYPAVKAVGAMVAAQDNLKQYLANRPVRLTSEKRLELHTETDADYRGTVTNQFALTRYCC</sequence>
<dbReference type="EMBL" id="JAWDGP010000851">
    <property type="protein sequence ID" value="KAK3796710.1"/>
    <property type="molecule type" value="Genomic_DNA"/>
</dbReference>
<comment type="caution">
    <text evidence="2">The sequence shown here is derived from an EMBL/GenBank/DDBJ whole genome shotgun (WGS) entry which is preliminary data.</text>
</comment>
<dbReference type="Pfam" id="PF14497">
    <property type="entry name" value="GST_C_3"/>
    <property type="match status" value="1"/>
</dbReference>
<keyword evidence="3" id="KW-1185">Reference proteome</keyword>
<dbReference type="Pfam" id="PF13843">
    <property type="entry name" value="DDE_Tnp_1_7"/>
    <property type="match status" value="1"/>
</dbReference>
<dbReference type="PANTHER" id="PTHR46599:SF3">
    <property type="entry name" value="PIGGYBAC TRANSPOSABLE ELEMENT-DERIVED PROTEIN 4"/>
    <property type="match status" value="1"/>
</dbReference>
<dbReference type="Gene3D" id="1.20.1050.10">
    <property type="match status" value="1"/>
</dbReference>
<dbReference type="PANTHER" id="PTHR46599">
    <property type="entry name" value="PIGGYBAC TRANSPOSABLE ELEMENT-DERIVED PROTEIN 4"/>
    <property type="match status" value="1"/>
</dbReference>
<dbReference type="SUPFAM" id="SSF47616">
    <property type="entry name" value="GST C-terminal domain-like"/>
    <property type="match status" value="1"/>
</dbReference>
<dbReference type="Proteomes" id="UP001283361">
    <property type="component" value="Unassembled WGS sequence"/>
</dbReference>
<dbReference type="InterPro" id="IPR010987">
    <property type="entry name" value="Glutathione-S-Trfase_C-like"/>
</dbReference>
<evidence type="ECO:0000259" key="1">
    <source>
        <dbReference type="PROSITE" id="PS50405"/>
    </source>
</evidence>
<name>A0AAE1E7U3_9GAST</name>
<evidence type="ECO:0000313" key="2">
    <source>
        <dbReference type="EMBL" id="KAK3796710.1"/>
    </source>
</evidence>
<dbReference type="AlphaFoldDB" id="A0AAE1E7U3"/>
<accession>A0AAE1E7U3</accession>
<gene>
    <name evidence="2" type="ORF">RRG08_037475</name>
</gene>
<dbReference type="InterPro" id="IPR004046">
    <property type="entry name" value="GST_C"/>
</dbReference>
<dbReference type="InterPro" id="IPR036282">
    <property type="entry name" value="Glutathione-S-Trfase_C_sf"/>
</dbReference>
<dbReference type="PROSITE" id="PS50405">
    <property type="entry name" value="GST_CTER"/>
    <property type="match status" value="1"/>
</dbReference>
<organism evidence="2 3">
    <name type="scientific">Elysia crispata</name>
    <name type="common">lettuce slug</name>
    <dbReference type="NCBI Taxonomy" id="231223"/>
    <lineage>
        <taxon>Eukaryota</taxon>
        <taxon>Metazoa</taxon>
        <taxon>Spiralia</taxon>
        <taxon>Lophotrochozoa</taxon>
        <taxon>Mollusca</taxon>
        <taxon>Gastropoda</taxon>
        <taxon>Heterobranchia</taxon>
        <taxon>Euthyneura</taxon>
        <taxon>Panpulmonata</taxon>
        <taxon>Sacoglossa</taxon>
        <taxon>Placobranchoidea</taxon>
        <taxon>Plakobranchidae</taxon>
        <taxon>Elysia</taxon>
    </lineage>
</organism>
<feature type="domain" description="GST C-terminal" evidence="1">
    <location>
        <begin position="377"/>
        <end position="510"/>
    </location>
</feature>
<dbReference type="InterPro" id="IPR029526">
    <property type="entry name" value="PGBD"/>
</dbReference>
<evidence type="ECO:0000313" key="3">
    <source>
        <dbReference type="Proteomes" id="UP001283361"/>
    </source>
</evidence>